<evidence type="ECO:0000313" key="3">
    <source>
        <dbReference type="Proteomes" id="UP000823982"/>
    </source>
</evidence>
<dbReference type="Gene3D" id="3.20.20.150">
    <property type="entry name" value="Divalent-metal-dependent TIM barrel enzymes"/>
    <property type="match status" value="1"/>
</dbReference>
<dbReference type="PANTHER" id="PTHR12110">
    <property type="entry name" value="HYDROXYPYRUVATE ISOMERASE"/>
    <property type="match status" value="1"/>
</dbReference>
<dbReference type="InterPro" id="IPR036237">
    <property type="entry name" value="Xyl_isomerase-like_sf"/>
</dbReference>
<proteinExistence type="predicted"/>
<sequence>MRKITAGISTSCCYPEYPELTLKKLCERGVKHLEIFVNTHSETDAGYVKELSAILRANGSKCVSLHPFTCGIDTYMLYTGYERRINDYLDYHKRYFEAMNILGARYFVLHGNKNRCPIETVIEGYARLDEVAKGFGVKVLQENVCRCTTGELWQLKSMKNALGDQAGFVLDTKQAVRKGFDPYDFVTALGKNIKHVHFSDHGSAGDCLLPEKGELNTNKFVAALDSVGFEGAIILELYRSGFDTYDDLLKGLDYIQKAIDLLDKKD</sequence>
<dbReference type="InterPro" id="IPR013022">
    <property type="entry name" value="Xyl_isomerase-like_TIM-brl"/>
</dbReference>
<name>A0A9D1JIB3_9FIRM</name>
<comment type="caution">
    <text evidence="2">The sequence shown here is derived from an EMBL/GenBank/DDBJ whole genome shotgun (WGS) entry which is preliminary data.</text>
</comment>
<organism evidence="2 3">
    <name type="scientific">Candidatus Faeciplasma gallinarum</name>
    <dbReference type="NCBI Taxonomy" id="2840799"/>
    <lineage>
        <taxon>Bacteria</taxon>
        <taxon>Bacillati</taxon>
        <taxon>Bacillota</taxon>
        <taxon>Clostridia</taxon>
        <taxon>Eubacteriales</taxon>
        <taxon>Oscillospiraceae</taxon>
        <taxon>Oscillospiraceae incertae sedis</taxon>
        <taxon>Candidatus Faeciplasma</taxon>
    </lineage>
</organism>
<reference evidence="2" key="2">
    <citation type="journal article" date="2021" name="PeerJ">
        <title>Extensive microbial diversity within the chicken gut microbiome revealed by metagenomics and culture.</title>
        <authorList>
            <person name="Gilroy R."/>
            <person name="Ravi A."/>
            <person name="Getino M."/>
            <person name="Pursley I."/>
            <person name="Horton D.L."/>
            <person name="Alikhan N.F."/>
            <person name="Baker D."/>
            <person name="Gharbi K."/>
            <person name="Hall N."/>
            <person name="Watson M."/>
            <person name="Adriaenssens E.M."/>
            <person name="Foster-Nyarko E."/>
            <person name="Jarju S."/>
            <person name="Secka A."/>
            <person name="Antonio M."/>
            <person name="Oren A."/>
            <person name="Chaudhuri R.R."/>
            <person name="La Ragione R."/>
            <person name="Hildebrand F."/>
            <person name="Pallen M.J."/>
        </authorList>
    </citation>
    <scope>NUCLEOTIDE SEQUENCE</scope>
    <source>
        <strain evidence="2">CHK157-1446</strain>
    </source>
</reference>
<gene>
    <name evidence="2" type="ORF">IAD01_07385</name>
</gene>
<evidence type="ECO:0000313" key="2">
    <source>
        <dbReference type="EMBL" id="HIS25201.1"/>
    </source>
</evidence>
<accession>A0A9D1JIB3</accession>
<feature type="domain" description="Xylose isomerase-like TIM barrel" evidence="1">
    <location>
        <begin position="27"/>
        <end position="260"/>
    </location>
</feature>
<keyword evidence="2" id="KW-0413">Isomerase</keyword>
<dbReference type="AlphaFoldDB" id="A0A9D1JIB3"/>
<dbReference type="EMBL" id="DVIR01000068">
    <property type="protein sequence ID" value="HIS25201.1"/>
    <property type="molecule type" value="Genomic_DNA"/>
</dbReference>
<dbReference type="Pfam" id="PF01261">
    <property type="entry name" value="AP_endonuc_2"/>
    <property type="match status" value="1"/>
</dbReference>
<dbReference type="SUPFAM" id="SSF51658">
    <property type="entry name" value="Xylose isomerase-like"/>
    <property type="match status" value="1"/>
</dbReference>
<dbReference type="GO" id="GO:0016853">
    <property type="term" value="F:isomerase activity"/>
    <property type="evidence" value="ECO:0007669"/>
    <property type="project" value="UniProtKB-KW"/>
</dbReference>
<dbReference type="InterPro" id="IPR050312">
    <property type="entry name" value="IolE/XylAMocC-like"/>
</dbReference>
<dbReference type="Proteomes" id="UP000823982">
    <property type="component" value="Unassembled WGS sequence"/>
</dbReference>
<protein>
    <submittedName>
        <fullName evidence="2">Sugar phosphate isomerase/epimerase</fullName>
    </submittedName>
</protein>
<reference evidence="2" key="1">
    <citation type="submission" date="2020-10" db="EMBL/GenBank/DDBJ databases">
        <authorList>
            <person name="Gilroy R."/>
        </authorList>
    </citation>
    <scope>NUCLEOTIDE SEQUENCE</scope>
    <source>
        <strain evidence="2">CHK157-1446</strain>
    </source>
</reference>
<dbReference type="PANTHER" id="PTHR12110:SF21">
    <property type="entry name" value="XYLOSE ISOMERASE-LIKE TIM BARREL DOMAIN-CONTAINING PROTEIN"/>
    <property type="match status" value="1"/>
</dbReference>
<evidence type="ECO:0000259" key="1">
    <source>
        <dbReference type="Pfam" id="PF01261"/>
    </source>
</evidence>